<dbReference type="GO" id="GO:0030288">
    <property type="term" value="C:outer membrane-bounded periplasmic space"/>
    <property type="evidence" value="ECO:0007669"/>
    <property type="project" value="TreeGrafter"/>
</dbReference>
<dbReference type="RefSeq" id="WP_135462140.1">
    <property type="nucleotide sequence ID" value="NZ_SRLC01000001.1"/>
</dbReference>
<dbReference type="GO" id="GO:0007165">
    <property type="term" value="P:signal transduction"/>
    <property type="evidence" value="ECO:0007669"/>
    <property type="project" value="TreeGrafter"/>
</dbReference>
<dbReference type="Pfam" id="PF03572">
    <property type="entry name" value="Peptidase_S41"/>
    <property type="match status" value="1"/>
</dbReference>
<evidence type="ECO:0000313" key="4">
    <source>
        <dbReference type="Proteomes" id="UP000297549"/>
    </source>
</evidence>
<gene>
    <name evidence="3" type="ORF">E5K00_04910</name>
</gene>
<feature type="signal peptide" evidence="1">
    <location>
        <begin position="1"/>
        <end position="22"/>
    </location>
</feature>
<dbReference type="Proteomes" id="UP000297549">
    <property type="component" value="Unassembled WGS sequence"/>
</dbReference>
<dbReference type="GO" id="GO:0006508">
    <property type="term" value="P:proteolysis"/>
    <property type="evidence" value="ECO:0007669"/>
    <property type="project" value="InterPro"/>
</dbReference>
<dbReference type="Gene3D" id="3.30.750.44">
    <property type="match status" value="1"/>
</dbReference>
<sequence>MYTFRFASYLLALGLSCAVLPARGQASGAAPAGAAALARAQPDIPTLTPRQADNLAALVQVWGMLKYFHPAVAAGQRDWDAELVRQLPPLLACRSVAERSRLLSAWITSLGPVPACLTCAAPPDKPVRLSTDLGWARNKKRFSAPLRQQLAFIEANRYQGPAYYVTARGSTTVFPHEEAYADQACPAQALRLLALGRYWNMLQYYYPYSYLLEADWATVLPDLLPRFAAASTPLAYRHAALALFARVHDGHARFYPPDPLLEAERGTYQVAADLQFLDNEAVVVRVRQDGLVPASPLAPGDILTSFDGRPVADIVQQRLPETGGSNRAAQLHTIAQNLLYCATPQVEAQVVRAGQPLRLAVPAVKVGSVPAAQPAPADSMYRFLTPEVGYIDMARITRAKVPAIMRAFARTKGIVVDQRNYPGEFVATLLPAYLLARPAAYARAVERDPTYPGRFLWQAPDTVRPAGPAPYPGRVVVLVNEVSRSQAEFTAMALQATPHCTLLGSQTAGADGNATFITLPGDLKTLMTGIGIYYPDNRETQRVGLVPDVPVRPTVTGLRQGRDELRERAVELITQAPGR</sequence>
<dbReference type="CDD" id="cd07562">
    <property type="entry name" value="Peptidase_S41_TRI"/>
    <property type="match status" value="1"/>
</dbReference>
<protein>
    <recommendedName>
        <fullName evidence="2">Tail specific protease domain-containing protein</fullName>
    </recommendedName>
</protein>
<dbReference type="AlphaFoldDB" id="A0A4Z0Q502"/>
<feature type="chain" id="PRO_5021286260" description="Tail specific protease domain-containing protein" evidence="1">
    <location>
        <begin position="23"/>
        <end position="579"/>
    </location>
</feature>
<evidence type="ECO:0000313" key="3">
    <source>
        <dbReference type="EMBL" id="TGE24556.1"/>
    </source>
</evidence>
<organism evidence="3 4">
    <name type="scientific">Hymenobacter aquaticus</name>
    <dbReference type="NCBI Taxonomy" id="1867101"/>
    <lineage>
        <taxon>Bacteria</taxon>
        <taxon>Pseudomonadati</taxon>
        <taxon>Bacteroidota</taxon>
        <taxon>Cytophagia</taxon>
        <taxon>Cytophagales</taxon>
        <taxon>Hymenobacteraceae</taxon>
        <taxon>Hymenobacter</taxon>
    </lineage>
</organism>
<accession>A0A4Z0Q502</accession>
<dbReference type="EMBL" id="SRLC01000001">
    <property type="protein sequence ID" value="TGE24556.1"/>
    <property type="molecule type" value="Genomic_DNA"/>
</dbReference>
<feature type="domain" description="Tail specific protease" evidence="2">
    <location>
        <begin position="343"/>
        <end position="552"/>
    </location>
</feature>
<dbReference type="OrthoDB" id="5379939at2"/>
<dbReference type="Gene3D" id="3.90.226.10">
    <property type="entry name" value="2-enoyl-CoA Hydratase, Chain A, domain 1"/>
    <property type="match status" value="1"/>
</dbReference>
<dbReference type="InterPro" id="IPR005151">
    <property type="entry name" value="Tail-specific_protease"/>
</dbReference>
<dbReference type="GO" id="GO:0004175">
    <property type="term" value="F:endopeptidase activity"/>
    <property type="evidence" value="ECO:0007669"/>
    <property type="project" value="TreeGrafter"/>
</dbReference>
<name>A0A4Z0Q502_9BACT</name>
<comment type="caution">
    <text evidence="3">The sequence shown here is derived from an EMBL/GenBank/DDBJ whole genome shotgun (WGS) entry which is preliminary data.</text>
</comment>
<dbReference type="PROSITE" id="PS51257">
    <property type="entry name" value="PROKAR_LIPOPROTEIN"/>
    <property type="match status" value="1"/>
</dbReference>
<keyword evidence="1" id="KW-0732">Signal</keyword>
<dbReference type="PANTHER" id="PTHR32060:SF30">
    <property type="entry name" value="CARBOXY-TERMINAL PROCESSING PROTEASE CTPA"/>
    <property type="match status" value="1"/>
</dbReference>
<dbReference type="PANTHER" id="PTHR32060">
    <property type="entry name" value="TAIL-SPECIFIC PROTEASE"/>
    <property type="match status" value="1"/>
</dbReference>
<dbReference type="InterPro" id="IPR029045">
    <property type="entry name" value="ClpP/crotonase-like_dom_sf"/>
</dbReference>
<proteinExistence type="predicted"/>
<dbReference type="GO" id="GO:0008236">
    <property type="term" value="F:serine-type peptidase activity"/>
    <property type="evidence" value="ECO:0007669"/>
    <property type="project" value="InterPro"/>
</dbReference>
<dbReference type="SUPFAM" id="SSF52096">
    <property type="entry name" value="ClpP/crotonase"/>
    <property type="match status" value="1"/>
</dbReference>
<keyword evidence="4" id="KW-1185">Reference proteome</keyword>
<evidence type="ECO:0000256" key="1">
    <source>
        <dbReference type="SAM" id="SignalP"/>
    </source>
</evidence>
<evidence type="ECO:0000259" key="2">
    <source>
        <dbReference type="SMART" id="SM00245"/>
    </source>
</evidence>
<reference evidence="3 4" key="1">
    <citation type="submission" date="2019-04" db="EMBL/GenBank/DDBJ databases">
        <authorList>
            <person name="Feng G."/>
            <person name="Zhang J."/>
            <person name="Zhu H."/>
        </authorList>
    </citation>
    <scope>NUCLEOTIDE SEQUENCE [LARGE SCALE GENOMIC DNA]</scope>
    <source>
        <strain evidence="3 4">JCM 31653</strain>
    </source>
</reference>
<dbReference type="SMART" id="SM00245">
    <property type="entry name" value="TSPc"/>
    <property type="match status" value="1"/>
</dbReference>